<dbReference type="GO" id="GO:0005829">
    <property type="term" value="C:cytosol"/>
    <property type="evidence" value="ECO:0007669"/>
    <property type="project" value="TreeGrafter"/>
</dbReference>
<evidence type="ECO:0000313" key="2">
    <source>
        <dbReference type="Proteomes" id="UP000322214"/>
    </source>
</evidence>
<dbReference type="SUPFAM" id="SSF53448">
    <property type="entry name" value="Nucleotide-diphospho-sugar transferases"/>
    <property type="match status" value="1"/>
</dbReference>
<dbReference type="InterPro" id="IPR029044">
    <property type="entry name" value="Nucleotide-diphossugar_trans"/>
</dbReference>
<dbReference type="CDD" id="cd02518">
    <property type="entry name" value="GT2_SpsF"/>
    <property type="match status" value="1"/>
</dbReference>
<dbReference type="STRING" id="980251.GCA_001642875_02676"/>
<evidence type="ECO:0000313" key="1">
    <source>
        <dbReference type="EMBL" id="QEG23499.1"/>
    </source>
</evidence>
<organism evidence="1 2">
    <name type="scientific">Mariniblastus fucicola</name>
    <dbReference type="NCBI Taxonomy" id="980251"/>
    <lineage>
        <taxon>Bacteria</taxon>
        <taxon>Pseudomonadati</taxon>
        <taxon>Planctomycetota</taxon>
        <taxon>Planctomycetia</taxon>
        <taxon>Pirellulales</taxon>
        <taxon>Pirellulaceae</taxon>
        <taxon>Mariniblastus</taxon>
    </lineage>
</organism>
<dbReference type="Gene3D" id="3.90.550.10">
    <property type="entry name" value="Spore Coat Polysaccharide Biosynthesis Protein SpsA, Chain A"/>
    <property type="match status" value="1"/>
</dbReference>
<name>A0A5B9PDG1_9BACT</name>
<accession>A0A5B9PDG1</accession>
<keyword evidence="1" id="KW-0548">Nucleotidyltransferase</keyword>
<dbReference type="EC" id="2.7.7.38" evidence="1"/>
<dbReference type="Proteomes" id="UP000322214">
    <property type="component" value="Chromosome"/>
</dbReference>
<dbReference type="InterPro" id="IPR003329">
    <property type="entry name" value="Cytidylyl_trans"/>
</dbReference>
<sequence>MRTAAVIQARMGSERLPGKVLQDISGKPMIDRVVERVARCKSLDGVIVATSTNTADDVLASHCRDLGVPVVRGSENDVLSRYALAAEKYHCETIVRITSDCPLVDPEIIDQVVTEVTENPGVQYACNFFPQRLFPRGLDAEALTVRALQQINQQATDPRHREHVTLMIYENASRFNIASVSNRLDHSHLRWTVDTEADLMLVRKIYEHFAEQAVESFGYAETMRALTQNWHWCQINREVLQKAA</sequence>
<dbReference type="PANTHER" id="PTHR42866:SF1">
    <property type="entry name" value="SPORE COAT POLYSACCHARIDE BIOSYNTHESIS PROTEIN SPSF"/>
    <property type="match status" value="1"/>
</dbReference>
<gene>
    <name evidence="1" type="primary">kdsB_2</name>
    <name evidence="1" type="ORF">MFFC18_33980</name>
</gene>
<dbReference type="PANTHER" id="PTHR42866">
    <property type="entry name" value="3-DEOXY-MANNO-OCTULOSONATE CYTIDYLYLTRANSFERASE"/>
    <property type="match status" value="1"/>
</dbReference>
<reference evidence="1 2" key="1">
    <citation type="submission" date="2019-08" db="EMBL/GenBank/DDBJ databases">
        <title>Deep-cultivation of Planctomycetes and their phenomic and genomic characterization uncovers novel biology.</title>
        <authorList>
            <person name="Wiegand S."/>
            <person name="Jogler M."/>
            <person name="Boedeker C."/>
            <person name="Pinto D."/>
            <person name="Vollmers J."/>
            <person name="Rivas-Marin E."/>
            <person name="Kohn T."/>
            <person name="Peeters S.H."/>
            <person name="Heuer A."/>
            <person name="Rast P."/>
            <person name="Oberbeckmann S."/>
            <person name="Bunk B."/>
            <person name="Jeske O."/>
            <person name="Meyerdierks A."/>
            <person name="Storesund J.E."/>
            <person name="Kallscheuer N."/>
            <person name="Luecker S."/>
            <person name="Lage O.M."/>
            <person name="Pohl T."/>
            <person name="Merkel B.J."/>
            <person name="Hornburger P."/>
            <person name="Mueller R.-W."/>
            <person name="Bruemmer F."/>
            <person name="Labrenz M."/>
            <person name="Spormann A.M."/>
            <person name="Op den Camp H."/>
            <person name="Overmann J."/>
            <person name="Amann R."/>
            <person name="Jetten M.S.M."/>
            <person name="Mascher T."/>
            <person name="Medema M.H."/>
            <person name="Devos D.P."/>
            <person name="Kaster A.-K."/>
            <person name="Ovreas L."/>
            <person name="Rohde M."/>
            <person name="Galperin M.Y."/>
            <person name="Jogler C."/>
        </authorList>
    </citation>
    <scope>NUCLEOTIDE SEQUENCE [LARGE SCALE GENOMIC DNA]</scope>
    <source>
        <strain evidence="1 2">FC18</strain>
    </source>
</reference>
<dbReference type="RefSeq" id="WP_075082019.1">
    <property type="nucleotide sequence ID" value="NZ_CP042912.1"/>
</dbReference>
<dbReference type="AlphaFoldDB" id="A0A5B9PDG1"/>
<dbReference type="KEGG" id="mff:MFFC18_33980"/>
<dbReference type="GO" id="GO:0008690">
    <property type="term" value="F:3-deoxy-manno-octulosonate cytidylyltransferase activity"/>
    <property type="evidence" value="ECO:0007669"/>
    <property type="project" value="UniProtKB-EC"/>
</dbReference>
<proteinExistence type="predicted"/>
<dbReference type="EMBL" id="CP042912">
    <property type="protein sequence ID" value="QEG23499.1"/>
    <property type="molecule type" value="Genomic_DNA"/>
</dbReference>
<keyword evidence="1" id="KW-0808">Transferase</keyword>
<keyword evidence="2" id="KW-1185">Reference proteome</keyword>
<dbReference type="Pfam" id="PF02348">
    <property type="entry name" value="CTP_transf_3"/>
    <property type="match status" value="1"/>
</dbReference>
<dbReference type="OrthoDB" id="9815559at2"/>
<protein>
    <submittedName>
        <fullName evidence="1">3-deoxy-manno-octulosonate cytidylyltransferase</fullName>
        <ecNumber evidence="1">2.7.7.38</ecNumber>
    </submittedName>
</protein>